<dbReference type="GO" id="GO:0008483">
    <property type="term" value="F:transaminase activity"/>
    <property type="evidence" value="ECO:0007669"/>
    <property type="project" value="UniProtKB-KW"/>
</dbReference>
<dbReference type="PANTHER" id="PTHR42790:SF1">
    <property type="entry name" value="AROMATIC AMINO ACID AMINOTRANSFERASE, HYPOTHETICAL (EUROFUNG)"/>
    <property type="match status" value="1"/>
</dbReference>
<evidence type="ECO:0000256" key="3">
    <source>
        <dbReference type="ARBA" id="ARBA00022576"/>
    </source>
</evidence>
<dbReference type="GO" id="GO:1901605">
    <property type="term" value="P:alpha-amino acid metabolic process"/>
    <property type="evidence" value="ECO:0007669"/>
    <property type="project" value="TreeGrafter"/>
</dbReference>
<evidence type="ECO:0000259" key="6">
    <source>
        <dbReference type="Pfam" id="PF00155"/>
    </source>
</evidence>
<gene>
    <name evidence="7" type="ORF">G7Z17_g3906</name>
</gene>
<accession>A0A9P5H9T6</accession>
<dbReference type="InterPro" id="IPR015421">
    <property type="entry name" value="PyrdxlP-dep_Trfase_major"/>
</dbReference>
<keyword evidence="5" id="KW-0663">Pyridoxal phosphate</keyword>
<dbReference type="CDD" id="cd00609">
    <property type="entry name" value="AAT_like"/>
    <property type="match status" value="1"/>
</dbReference>
<dbReference type="InterPro" id="IPR050859">
    <property type="entry name" value="Class-I_PLP-dep_aminotransf"/>
</dbReference>
<feature type="domain" description="Aminotransferase class I/classII large" evidence="6">
    <location>
        <begin position="64"/>
        <end position="350"/>
    </location>
</feature>
<evidence type="ECO:0000313" key="7">
    <source>
        <dbReference type="EMBL" id="KAF7553043.1"/>
    </source>
</evidence>
<name>A0A9P5H9T6_9HYPO</name>
<protein>
    <recommendedName>
        <fullName evidence="6">Aminotransferase class I/classII large domain-containing protein</fullName>
    </recommendedName>
</protein>
<evidence type="ECO:0000256" key="2">
    <source>
        <dbReference type="ARBA" id="ARBA00007441"/>
    </source>
</evidence>
<dbReference type="InterPro" id="IPR015424">
    <property type="entry name" value="PyrdxlP-dep_Trfase"/>
</dbReference>
<dbReference type="Proteomes" id="UP000722485">
    <property type="component" value="Unassembled WGS sequence"/>
</dbReference>
<dbReference type="InterPro" id="IPR004839">
    <property type="entry name" value="Aminotransferase_I/II_large"/>
</dbReference>
<dbReference type="EMBL" id="JAANBB010000051">
    <property type="protein sequence ID" value="KAF7553043.1"/>
    <property type="molecule type" value="Genomic_DNA"/>
</dbReference>
<comment type="similarity">
    <text evidence="2">Belongs to the class-I pyridoxal-phosphate-dependent aminotransferase family.</text>
</comment>
<dbReference type="SUPFAM" id="SSF53383">
    <property type="entry name" value="PLP-dependent transferases"/>
    <property type="match status" value="1"/>
</dbReference>
<keyword evidence="3" id="KW-0032">Aminotransferase</keyword>
<evidence type="ECO:0000313" key="8">
    <source>
        <dbReference type="Proteomes" id="UP000722485"/>
    </source>
</evidence>
<keyword evidence="4" id="KW-0808">Transferase</keyword>
<comment type="caution">
    <text evidence="7">The sequence shown here is derived from an EMBL/GenBank/DDBJ whole genome shotgun (WGS) entry which is preliminary data.</text>
</comment>
<proteinExistence type="inferred from homology"/>
<dbReference type="AlphaFoldDB" id="A0A9P5H9T6"/>
<dbReference type="GO" id="GO:0030170">
    <property type="term" value="F:pyridoxal phosphate binding"/>
    <property type="evidence" value="ECO:0007669"/>
    <property type="project" value="InterPro"/>
</dbReference>
<organism evidence="7 8">
    <name type="scientific">Cylindrodendrum hubeiense</name>
    <dbReference type="NCBI Taxonomy" id="595255"/>
    <lineage>
        <taxon>Eukaryota</taxon>
        <taxon>Fungi</taxon>
        <taxon>Dikarya</taxon>
        <taxon>Ascomycota</taxon>
        <taxon>Pezizomycotina</taxon>
        <taxon>Sordariomycetes</taxon>
        <taxon>Hypocreomycetidae</taxon>
        <taxon>Hypocreales</taxon>
        <taxon>Nectriaceae</taxon>
        <taxon>Cylindrodendrum</taxon>
    </lineage>
</organism>
<reference evidence="7" key="1">
    <citation type="submission" date="2020-03" db="EMBL/GenBank/DDBJ databases">
        <title>Draft Genome Sequence of Cylindrodendrum hubeiense.</title>
        <authorList>
            <person name="Buettner E."/>
            <person name="Kellner H."/>
        </authorList>
    </citation>
    <scope>NUCLEOTIDE SEQUENCE</scope>
    <source>
        <strain evidence="7">IHI 201604</strain>
    </source>
</reference>
<evidence type="ECO:0000256" key="5">
    <source>
        <dbReference type="ARBA" id="ARBA00022898"/>
    </source>
</evidence>
<dbReference type="PANTHER" id="PTHR42790">
    <property type="entry name" value="AMINOTRANSFERASE"/>
    <property type="match status" value="1"/>
</dbReference>
<evidence type="ECO:0000256" key="4">
    <source>
        <dbReference type="ARBA" id="ARBA00022679"/>
    </source>
</evidence>
<evidence type="ECO:0000256" key="1">
    <source>
        <dbReference type="ARBA" id="ARBA00001933"/>
    </source>
</evidence>
<comment type="cofactor">
    <cofactor evidence="1">
        <name>pyridoxal 5'-phosphate</name>
        <dbReference type="ChEBI" id="CHEBI:597326"/>
    </cofactor>
</comment>
<sequence>MGNLAGGLPFPANFPFNDLNLSLVSPTSLSSLGDASPESAGSKTSISIQRHTQGLNSVRRIDLDTALQYSGSQGYPALYAWLRKLANTVYHPNIPYEGGADILISGGSADGLWKIYELLFNHWDKDLNDVRDREGLIVEEFVYGPPIAQIKPRDVNIVPVKMDAEGMLAYGTGGLHDVLQDWDPAQGKRPHVVYIIPTGQNPTSGVLSFSRRKELYEICSTFDLVMIEDDPYWNLYYPSTQSISVKYRGAPTSTNFPTSPNYNYCTQTLEGKSTGYQFLDELVPSFLSIDTDGRVIRLDSFSKTIAPGCRLGWITAQPSVCEQLFRITDSTTQPPSGVVQAIVAQLIGDFGSSDTTGAPDVGASDLSIGWGVQGWIHWLEGLRITNERRMMTMATILEENRFVESESGQTEMFSFNWPMGGMFLWVRVNIVNHPLASSIDPKRLMLALWISCTQHPYRILTVPGQDFAANEVIAATDGHFWAIQDAEAVDYILREEDAFEPGNEGAGDDAELDREVIENWGSTA</sequence>
<dbReference type="OrthoDB" id="691673at2759"/>
<dbReference type="Pfam" id="PF00155">
    <property type="entry name" value="Aminotran_1_2"/>
    <property type="match status" value="1"/>
</dbReference>
<keyword evidence="8" id="KW-1185">Reference proteome</keyword>
<dbReference type="Gene3D" id="3.40.640.10">
    <property type="entry name" value="Type I PLP-dependent aspartate aminotransferase-like (Major domain)"/>
    <property type="match status" value="1"/>
</dbReference>